<name>A0ABR1RGN8_9PEZI</name>
<accession>A0ABR1RGN8</accession>
<dbReference type="Pfam" id="PF03171">
    <property type="entry name" value="2OG-FeII_Oxy"/>
    <property type="match status" value="1"/>
</dbReference>
<dbReference type="Proteomes" id="UP001396898">
    <property type="component" value="Unassembled WGS sequence"/>
</dbReference>
<evidence type="ECO:0000313" key="5">
    <source>
        <dbReference type="Proteomes" id="UP001396898"/>
    </source>
</evidence>
<feature type="domain" description="Fe2OG dioxygenase" evidence="3">
    <location>
        <begin position="181"/>
        <end position="284"/>
    </location>
</feature>
<dbReference type="InterPro" id="IPR005123">
    <property type="entry name" value="Oxoglu/Fe-dep_dioxygenase_dom"/>
</dbReference>
<sequence length="329" mass="36591">MSQPDPRFEVPTVDIGPYLRDPSSDAAADVVEAIRVACTGSGFFQVVNHSISRELQDSMQQAARALFALPLEEKTKLIHPTLTNRGYELIGSQILQADALPDLKEGFCIGQHMGFGDARVQEHPHLMGPNMFPASLEEHAFKTPAQQYYTELFDMAYRIMEMLAKGLPYGDDIFVPFMSNDPVCILRLLHYPPQTNPDERQLGAGAHTDFGAITLLWQDSCGGLEVQDGQTGEWHAVEPNPESLVVNIGDMLSIWTNTYRSTVHRVINPRGKQGRYSMAFFVDGNTDVRLAPLDGSVPATGKIMTTEEHMEYRIGKTYRRVAAQAKPQP</sequence>
<dbReference type="PANTHER" id="PTHR47990">
    <property type="entry name" value="2-OXOGLUTARATE (2OG) AND FE(II)-DEPENDENT OXYGENASE SUPERFAMILY PROTEIN-RELATED"/>
    <property type="match status" value="1"/>
</dbReference>
<dbReference type="Pfam" id="PF14226">
    <property type="entry name" value="DIOX_N"/>
    <property type="match status" value="1"/>
</dbReference>
<proteinExistence type="inferred from homology"/>
<protein>
    <submittedName>
        <fullName evidence="4">2og-Fe oxygenase family protein</fullName>
    </submittedName>
</protein>
<comment type="caution">
    <text evidence="4">The sequence shown here is derived from an EMBL/GenBank/DDBJ whole genome shotgun (WGS) entry which is preliminary data.</text>
</comment>
<reference evidence="4 5" key="1">
    <citation type="submission" date="2023-01" db="EMBL/GenBank/DDBJ databases">
        <title>Analysis of 21 Apiospora genomes using comparative genomics revels a genus with tremendous synthesis potential of carbohydrate active enzymes and secondary metabolites.</title>
        <authorList>
            <person name="Sorensen T."/>
        </authorList>
    </citation>
    <scope>NUCLEOTIDE SEQUENCE [LARGE SCALE GENOMIC DNA]</scope>
    <source>
        <strain evidence="4 5">CBS 20057</strain>
    </source>
</reference>
<dbReference type="SUPFAM" id="SSF51197">
    <property type="entry name" value="Clavaminate synthase-like"/>
    <property type="match status" value="1"/>
</dbReference>
<dbReference type="InterPro" id="IPR027443">
    <property type="entry name" value="IPNS-like_sf"/>
</dbReference>
<evidence type="ECO:0000313" key="4">
    <source>
        <dbReference type="EMBL" id="KAK8012437.1"/>
    </source>
</evidence>
<keyword evidence="2" id="KW-0479">Metal-binding</keyword>
<comment type="similarity">
    <text evidence="1 2">Belongs to the iron/ascorbate-dependent oxidoreductase family.</text>
</comment>
<keyword evidence="2" id="KW-0408">Iron</keyword>
<keyword evidence="5" id="KW-1185">Reference proteome</keyword>
<keyword evidence="2" id="KW-0560">Oxidoreductase</keyword>
<dbReference type="InterPro" id="IPR026992">
    <property type="entry name" value="DIOX_N"/>
</dbReference>
<dbReference type="InterPro" id="IPR044861">
    <property type="entry name" value="IPNS-like_FE2OG_OXY"/>
</dbReference>
<dbReference type="PROSITE" id="PS51471">
    <property type="entry name" value="FE2OG_OXY"/>
    <property type="match status" value="1"/>
</dbReference>
<dbReference type="Gene3D" id="2.60.120.330">
    <property type="entry name" value="B-lactam Antibiotic, Isopenicillin N Synthase, Chain"/>
    <property type="match status" value="1"/>
</dbReference>
<gene>
    <name evidence="4" type="ORF">PG991_009812</name>
</gene>
<evidence type="ECO:0000256" key="1">
    <source>
        <dbReference type="ARBA" id="ARBA00008056"/>
    </source>
</evidence>
<evidence type="ECO:0000256" key="2">
    <source>
        <dbReference type="RuleBase" id="RU003682"/>
    </source>
</evidence>
<organism evidence="4 5">
    <name type="scientific">Apiospora marii</name>
    <dbReference type="NCBI Taxonomy" id="335849"/>
    <lineage>
        <taxon>Eukaryota</taxon>
        <taxon>Fungi</taxon>
        <taxon>Dikarya</taxon>
        <taxon>Ascomycota</taxon>
        <taxon>Pezizomycotina</taxon>
        <taxon>Sordariomycetes</taxon>
        <taxon>Xylariomycetidae</taxon>
        <taxon>Amphisphaeriales</taxon>
        <taxon>Apiosporaceae</taxon>
        <taxon>Apiospora</taxon>
    </lineage>
</organism>
<dbReference type="EMBL" id="JAQQWI010000015">
    <property type="protein sequence ID" value="KAK8012437.1"/>
    <property type="molecule type" value="Genomic_DNA"/>
</dbReference>
<dbReference type="InterPro" id="IPR050231">
    <property type="entry name" value="Iron_ascorbate_oxido_reductase"/>
</dbReference>
<dbReference type="PRINTS" id="PR00682">
    <property type="entry name" value="IPNSYNTHASE"/>
</dbReference>
<evidence type="ECO:0000259" key="3">
    <source>
        <dbReference type="PROSITE" id="PS51471"/>
    </source>
</evidence>